<dbReference type="SUPFAM" id="SSF81345">
    <property type="entry name" value="ABC transporter involved in vitamin B12 uptake, BtuC"/>
    <property type="match status" value="1"/>
</dbReference>
<comment type="caution">
    <text evidence="8">The sequence shown here is derived from an EMBL/GenBank/DDBJ whole genome shotgun (WGS) entry which is preliminary data.</text>
</comment>
<reference evidence="8" key="1">
    <citation type="submission" date="2023-05" db="EMBL/GenBank/DDBJ databases">
        <title>Mariniplasma microaerophilum sp. nov., a novel anaerobic mollicute isolated from terrestrial mud volcano, Taman Peninsula, Russia.</title>
        <authorList>
            <person name="Khomyakova M.A."/>
            <person name="Merkel A.Y."/>
            <person name="Slobodkin A.I."/>
        </authorList>
    </citation>
    <scope>NUCLEOTIDE SEQUENCE</scope>
    <source>
        <strain evidence="8">M4Ah</strain>
    </source>
</reference>
<dbReference type="InterPro" id="IPR001626">
    <property type="entry name" value="ABC_TroCD"/>
</dbReference>
<dbReference type="RefSeq" id="WP_282839826.1">
    <property type="nucleotide sequence ID" value="NZ_JASCXW010000027.1"/>
</dbReference>
<gene>
    <name evidence="8" type="ORF">QJ521_07440</name>
</gene>
<dbReference type="GO" id="GO:0043190">
    <property type="term" value="C:ATP-binding cassette (ABC) transporter complex"/>
    <property type="evidence" value="ECO:0007669"/>
    <property type="project" value="InterPro"/>
</dbReference>
<feature type="transmembrane region" description="Helical" evidence="7">
    <location>
        <begin position="219"/>
        <end position="238"/>
    </location>
</feature>
<evidence type="ECO:0000256" key="3">
    <source>
        <dbReference type="ARBA" id="ARBA00022692"/>
    </source>
</evidence>
<feature type="transmembrane region" description="Helical" evidence="7">
    <location>
        <begin position="12"/>
        <end position="31"/>
    </location>
</feature>
<feature type="transmembrane region" description="Helical" evidence="7">
    <location>
        <begin position="51"/>
        <end position="76"/>
    </location>
</feature>
<evidence type="ECO:0000256" key="4">
    <source>
        <dbReference type="ARBA" id="ARBA00022989"/>
    </source>
</evidence>
<evidence type="ECO:0000313" key="8">
    <source>
        <dbReference type="EMBL" id="MDI6453394.1"/>
    </source>
</evidence>
<evidence type="ECO:0000256" key="2">
    <source>
        <dbReference type="ARBA" id="ARBA00008034"/>
    </source>
</evidence>
<evidence type="ECO:0000256" key="1">
    <source>
        <dbReference type="ARBA" id="ARBA00004141"/>
    </source>
</evidence>
<proteinExistence type="inferred from homology"/>
<feature type="transmembrane region" description="Helical" evidence="7">
    <location>
        <begin position="244"/>
        <end position="262"/>
    </location>
</feature>
<protein>
    <submittedName>
        <fullName evidence="8">Metal ABC transporter permease</fullName>
    </submittedName>
</protein>
<dbReference type="EMBL" id="JASCXW010000027">
    <property type="protein sequence ID" value="MDI6453394.1"/>
    <property type="molecule type" value="Genomic_DNA"/>
</dbReference>
<dbReference type="Gene3D" id="1.10.3470.10">
    <property type="entry name" value="ABC transporter involved in vitamin B12 uptake, BtuC"/>
    <property type="match status" value="1"/>
</dbReference>
<dbReference type="AlphaFoldDB" id="A0AAW6UBN1"/>
<name>A0AAW6UBN1_9MOLU</name>
<feature type="transmembrane region" description="Helical" evidence="7">
    <location>
        <begin position="170"/>
        <end position="189"/>
    </location>
</feature>
<comment type="similarity">
    <text evidence="2 6">Belongs to the ABC-3 integral membrane protein family.</text>
</comment>
<feature type="transmembrane region" description="Helical" evidence="7">
    <location>
        <begin position="88"/>
        <end position="106"/>
    </location>
</feature>
<keyword evidence="3 6" id="KW-0812">Transmembrane</keyword>
<dbReference type="GO" id="GO:0055085">
    <property type="term" value="P:transmembrane transport"/>
    <property type="evidence" value="ECO:0007669"/>
    <property type="project" value="InterPro"/>
</dbReference>
<evidence type="ECO:0000256" key="5">
    <source>
        <dbReference type="ARBA" id="ARBA00023136"/>
    </source>
</evidence>
<keyword evidence="9" id="KW-1185">Reference proteome</keyword>
<feature type="transmembrane region" description="Helical" evidence="7">
    <location>
        <begin position="195"/>
        <end position="212"/>
    </location>
</feature>
<dbReference type="Proteomes" id="UP001431532">
    <property type="component" value="Unassembled WGS sequence"/>
</dbReference>
<sequence>MIELLQYEFIQNAIIIGLALALSAALLSPYLVLNQQAMIADGLAHVSFAGLILGILLSGEPLIVAIPFVMLASLMIKYLSTTKTINGDAAIGLVSAVAFAIGLILVKKGQGFNISIESMLVGNIFTATSVDMILSIVVTILIVTFILIFYRKLFLMTYDQDYAKFSKINVQLLGYLLAGLTAFFIVVGVRTIGTLLISALVIFPSVIASQLTKSFKNTIILGIISSLVIILLGIFIAHPLEIPVGSTIVVLYAILLLGLLVFKPLFRR</sequence>
<dbReference type="Pfam" id="PF00950">
    <property type="entry name" value="ABC-3"/>
    <property type="match status" value="1"/>
</dbReference>
<evidence type="ECO:0000256" key="6">
    <source>
        <dbReference type="RuleBase" id="RU003943"/>
    </source>
</evidence>
<evidence type="ECO:0000256" key="7">
    <source>
        <dbReference type="SAM" id="Phobius"/>
    </source>
</evidence>
<keyword evidence="6" id="KW-0813">Transport</keyword>
<accession>A0AAW6UBN1</accession>
<dbReference type="PANTHER" id="PTHR30477">
    <property type="entry name" value="ABC-TRANSPORTER METAL-BINDING PROTEIN"/>
    <property type="match status" value="1"/>
</dbReference>
<dbReference type="InterPro" id="IPR037294">
    <property type="entry name" value="ABC_BtuC-like"/>
</dbReference>
<dbReference type="GO" id="GO:0010043">
    <property type="term" value="P:response to zinc ion"/>
    <property type="evidence" value="ECO:0007669"/>
    <property type="project" value="TreeGrafter"/>
</dbReference>
<evidence type="ECO:0000313" key="9">
    <source>
        <dbReference type="Proteomes" id="UP001431532"/>
    </source>
</evidence>
<feature type="transmembrane region" description="Helical" evidence="7">
    <location>
        <begin position="126"/>
        <end position="150"/>
    </location>
</feature>
<organism evidence="8 9">
    <name type="scientific">Peloplasma aerotolerans</name>
    <dbReference type="NCBI Taxonomy" id="3044389"/>
    <lineage>
        <taxon>Bacteria</taxon>
        <taxon>Bacillati</taxon>
        <taxon>Mycoplasmatota</taxon>
        <taxon>Mollicutes</taxon>
        <taxon>Acholeplasmatales</taxon>
        <taxon>Acholeplasmataceae</taxon>
        <taxon>Peloplasma</taxon>
    </lineage>
</organism>
<keyword evidence="4 7" id="KW-1133">Transmembrane helix</keyword>
<comment type="subcellular location">
    <subcellularLocation>
        <location evidence="6">Cell membrane</location>
        <topology evidence="6">Multi-pass membrane protein</topology>
    </subcellularLocation>
    <subcellularLocation>
        <location evidence="1">Membrane</location>
        <topology evidence="1">Multi-pass membrane protein</topology>
    </subcellularLocation>
</comment>
<keyword evidence="5 7" id="KW-0472">Membrane</keyword>
<dbReference type="PANTHER" id="PTHR30477:SF0">
    <property type="entry name" value="METAL TRANSPORT SYSTEM MEMBRANE PROTEIN TM_0125-RELATED"/>
    <property type="match status" value="1"/>
</dbReference>